<keyword evidence="2" id="KW-1185">Reference proteome</keyword>
<evidence type="ECO:0000313" key="2">
    <source>
        <dbReference type="Proteomes" id="UP000297229"/>
    </source>
</evidence>
<dbReference type="EMBL" id="PQXM01000381">
    <property type="protein sequence ID" value="TGO73182.1"/>
    <property type="molecule type" value="Genomic_DNA"/>
</dbReference>
<reference evidence="1 2" key="1">
    <citation type="submission" date="2017-12" db="EMBL/GenBank/DDBJ databases">
        <title>Comparative genomics of Botrytis spp.</title>
        <authorList>
            <person name="Valero-Jimenez C.A."/>
            <person name="Tapia P."/>
            <person name="Veloso J."/>
            <person name="Silva-Moreno E."/>
            <person name="Staats M."/>
            <person name="Valdes J.H."/>
            <person name="Van Kan J.A.L."/>
        </authorList>
    </citation>
    <scope>NUCLEOTIDE SEQUENCE [LARGE SCALE GENOMIC DNA]</scope>
    <source>
        <strain evidence="1 2">Be9601</strain>
    </source>
</reference>
<sequence>MQNIIGLEYCPGDQIDFYSYPDSGADVEIHFDGTMIAPWQITRIVSQLEFVIQQLCRADVTSRIWDIEYVSAADFEELYKWNSEAGPAIMETLYDLVDEAVQRNPSGQAIASSAGCRLEGALSCNEAEKARNSELRIHRFLLSNPSSLRHPLLLFSLLA</sequence>
<evidence type="ECO:0000313" key="1">
    <source>
        <dbReference type="EMBL" id="TGO73182.1"/>
    </source>
</evidence>
<comment type="caution">
    <text evidence="1">The sequence shown here is derived from an EMBL/GenBank/DDBJ whole genome shotgun (WGS) entry which is preliminary data.</text>
</comment>
<dbReference type="Proteomes" id="UP000297229">
    <property type="component" value="Unassembled WGS sequence"/>
</dbReference>
<dbReference type="STRING" id="278938.A0A4Z1JPM7"/>
<gene>
    <name evidence="1" type="ORF">BELL_0383g00070</name>
</gene>
<organism evidence="1 2">
    <name type="scientific">Botrytis elliptica</name>
    <dbReference type="NCBI Taxonomy" id="278938"/>
    <lineage>
        <taxon>Eukaryota</taxon>
        <taxon>Fungi</taxon>
        <taxon>Dikarya</taxon>
        <taxon>Ascomycota</taxon>
        <taxon>Pezizomycotina</taxon>
        <taxon>Leotiomycetes</taxon>
        <taxon>Helotiales</taxon>
        <taxon>Sclerotiniaceae</taxon>
        <taxon>Botrytis</taxon>
    </lineage>
</organism>
<name>A0A4Z1JPM7_9HELO</name>
<accession>A0A4Z1JPM7</accession>
<protein>
    <submittedName>
        <fullName evidence="1">Uncharacterized protein</fullName>
    </submittedName>
</protein>
<proteinExistence type="predicted"/>
<dbReference type="AlphaFoldDB" id="A0A4Z1JPM7"/>